<organism evidence="2 3">
    <name type="scientific">Streptantibioticus cattleyicolor (strain ATCC 35852 / DSM 46488 / JCM 4925 / NBRC 14057 / NRRL 8057)</name>
    <name type="common">Streptomyces cattleya</name>
    <dbReference type="NCBI Taxonomy" id="1003195"/>
    <lineage>
        <taxon>Bacteria</taxon>
        <taxon>Bacillati</taxon>
        <taxon>Actinomycetota</taxon>
        <taxon>Actinomycetes</taxon>
        <taxon>Kitasatosporales</taxon>
        <taxon>Streptomycetaceae</taxon>
        <taxon>Streptantibioticus</taxon>
    </lineage>
</organism>
<reference evidence="3" key="1">
    <citation type="submission" date="2011-12" db="EMBL/GenBank/DDBJ databases">
        <title>Complete genome sequence of Streptomyces cattleya strain DSM 46488.</title>
        <authorList>
            <person name="Ou H.-Y."/>
            <person name="Li P."/>
            <person name="Zhao C."/>
            <person name="O'Hagan D."/>
            <person name="Deng Z."/>
        </authorList>
    </citation>
    <scope>NUCLEOTIDE SEQUENCE [LARGE SCALE GENOMIC DNA]</scope>
    <source>
        <strain evidence="3">ATCC 35852 / DSM 46488 / JCM 4925 / NBRC 14057 / NRRL 8057</strain>
    </source>
</reference>
<name>G8WXL2_STREN</name>
<dbReference type="EMBL" id="CP003219">
    <property type="protein sequence ID" value="AEW96843.1"/>
    <property type="molecule type" value="Genomic_DNA"/>
</dbReference>
<sequence>MLLTRTGVILPAPGRLRQCTSPVRGTPLSLTHAAEGVSEPKGAPMPKATKARERGTSERSPEECRHRK</sequence>
<feature type="compositionally biased region" description="Basic and acidic residues" evidence="1">
    <location>
        <begin position="50"/>
        <end position="68"/>
    </location>
</feature>
<feature type="region of interest" description="Disordered" evidence="1">
    <location>
        <begin position="15"/>
        <end position="68"/>
    </location>
</feature>
<keyword evidence="3" id="KW-1185">Reference proteome</keyword>
<protein>
    <submittedName>
        <fullName evidence="2">Uncharacterized protein</fullName>
    </submittedName>
</protein>
<proteinExistence type="predicted"/>
<dbReference type="PATRIC" id="fig|1003195.29.peg.4465"/>
<dbReference type="AlphaFoldDB" id="G8WXL2"/>
<accession>G8WXL2</accession>
<gene>
    <name evidence="2" type="ordered locus">SCATT_44720</name>
</gene>
<dbReference type="Proteomes" id="UP000007842">
    <property type="component" value="Chromosome"/>
</dbReference>
<evidence type="ECO:0000256" key="1">
    <source>
        <dbReference type="SAM" id="MobiDB-lite"/>
    </source>
</evidence>
<dbReference type="HOGENOM" id="CLU_2792086_0_0_11"/>
<dbReference type="KEGG" id="scy:SCATT_44720"/>
<evidence type="ECO:0000313" key="3">
    <source>
        <dbReference type="Proteomes" id="UP000007842"/>
    </source>
</evidence>
<evidence type="ECO:0000313" key="2">
    <source>
        <dbReference type="EMBL" id="AEW96843.1"/>
    </source>
</evidence>